<protein>
    <submittedName>
        <fullName evidence="2">UpdY protein</fullName>
    </submittedName>
</protein>
<accession>A0A095ZJG2</accession>
<dbReference type="GO" id="GO:0006354">
    <property type="term" value="P:DNA-templated transcription elongation"/>
    <property type="evidence" value="ECO:0007669"/>
    <property type="project" value="InterPro"/>
</dbReference>
<dbReference type="InterPro" id="IPR036735">
    <property type="entry name" value="NGN_dom_sf"/>
</dbReference>
<dbReference type="Gene3D" id="3.30.70.940">
    <property type="entry name" value="NusG, N-terminal domain"/>
    <property type="match status" value="1"/>
</dbReference>
<proteinExistence type="predicted"/>
<dbReference type="AlphaFoldDB" id="A0A095ZJG2"/>
<dbReference type="NCBIfam" id="NF033644">
    <property type="entry name" value="antiterm_UpxY"/>
    <property type="match status" value="1"/>
</dbReference>
<evidence type="ECO:0000313" key="2">
    <source>
        <dbReference type="EMBL" id="KGF34890.1"/>
    </source>
</evidence>
<evidence type="ECO:0000256" key="1">
    <source>
        <dbReference type="SAM" id="MobiDB-lite"/>
    </source>
</evidence>
<name>A0A095ZJG2_9BACT</name>
<feature type="region of interest" description="Disordered" evidence="1">
    <location>
        <begin position="1"/>
        <end position="20"/>
    </location>
</feature>
<dbReference type="RefSeq" id="WP_036872551.1">
    <property type="nucleotide sequence ID" value="NZ_JRNN01000063.1"/>
</dbReference>
<dbReference type="SUPFAM" id="SSF82679">
    <property type="entry name" value="N-utilization substance G protein NusG, N-terminal domain"/>
    <property type="match status" value="1"/>
</dbReference>
<dbReference type="OrthoDB" id="1079689at2"/>
<organism evidence="2 3">
    <name type="scientific">Hoylesella buccalis DNF00853</name>
    <dbReference type="NCBI Taxonomy" id="1401074"/>
    <lineage>
        <taxon>Bacteria</taxon>
        <taxon>Pseudomonadati</taxon>
        <taxon>Bacteroidota</taxon>
        <taxon>Bacteroidia</taxon>
        <taxon>Bacteroidales</taxon>
        <taxon>Prevotellaceae</taxon>
        <taxon>Hoylesella</taxon>
    </lineage>
</organism>
<dbReference type="CDD" id="cd09895">
    <property type="entry name" value="NGN_SP_UpxY"/>
    <property type="match status" value="1"/>
</dbReference>
<dbReference type="Proteomes" id="UP000029556">
    <property type="component" value="Unassembled WGS sequence"/>
</dbReference>
<dbReference type="EMBL" id="JRNN01000063">
    <property type="protein sequence ID" value="KGF34890.1"/>
    <property type="molecule type" value="Genomic_DNA"/>
</dbReference>
<comment type="caution">
    <text evidence="2">The sequence shown here is derived from an EMBL/GenBank/DDBJ whole genome shotgun (WGS) entry which is preliminary data.</text>
</comment>
<reference evidence="2 3" key="1">
    <citation type="submission" date="2014-07" db="EMBL/GenBank/DDBJ databases">
        <authorList>
            <person name="McCorrison J."/>
            <person name="Sanka R."/>
            <person name="Torralba M."/>
            <person name="Gillis M."/>
            <person name="Haft D.H."/>
            <person name="Methe B."/>
            <person name="Sutton G."/>
            <person name="Nelson K.E."/>
        </authorList>
    </citation>
    <scope>NUCLEOTIDE SEQUENCE [LARGE SCALE GENOMIC DNA]</scope>
    <source>
        <strain evidence="2 3">DNF00853</strain>
    </source>
</reference>
<evidence type="ECO:0000313" key="3">
    <source>
        <dbReference type="Proteomes" id="UP000029556"/>
    </source>
</evidence>
<gene>
    <name evidence="2" type="ORF">HMPREF2137_05865</name>
</gene>
<sequence>MESKPDSQPSENTPSASILSQQNEEDTLPWFAMRLFMAKPQLVMDYLDEQHLHYFIPMEYMDVEDKDHRIHRQLRPVVRNLVFIKKSQPEKTIRQLLTEAPFKSSVIRKSKDDSRYYEIPAKQMFEFQAMCNPEIAMRKFLSEEQAKLKPGTPVYVKYGPLKGLSGRLVRSNKKYFLLKEIPCMGVMLKVARWCCKPLQP</sequence>